<evidence type="ECO:0000313" key="2">
    <source>
        <dbReference type="Proteomes" id="UP001043456"/>
    </source>
</evidence>
<keyword evidence="2" id="KW-1185">Reference proteome</keyword>
<reference evidence="1 2" key="1">
    <citation type="submission" date="2018-10" db="EMBL/GenBank/DDBJ databases">
        <title>Pan-genome distribution and transcriptional activeness of fungal secondary metabolism genes in Aspergillus section Fumigati.</title>
        <authorList>
            <person name="Takahashi H."/>
            <person name="Umemura M."/>
            <person name="Ninomiya A."/>
            <person name="Kusuya Y."/>
            <person name="Urayama S."/>
            <person name="Shimizu M."/>
            <person name="Watanabe A."/>
            <person name="Kamei K."/>
            <person name="Yaguchi T."/>
            <person name="Hagiwara D."/>
        </authorList>
    </citation>
    <scope>NUCLEOTIDE SEQUENCE [LARGE SCALE GENOMIC DNA]</scope>
    <source>
        <strain evidence="1 2">IFM 55266</strain>
    </source>
</reference>
<dbReference type="GeneID" id="67001175"/>
<organism evidence="1 2">
    <name type="scientific">Aspergillus pseudoviridinutans</name>
    <dbReference type="NCBI Taxonomy" id="1517512"/>
    <lineage>
        <taxon>Eukaryota</taxon>
        <taxon>Fungi</taxon>
        <taxon>Dikarya</taxon>
        <taxon>Ascomycota</taxon>
        <taxon>Pezizomycotina</taxon>
        <taxon>Eurotiomycetes</taxon>
        <taxon>Eurotiomycetidae</taxon>
        <taxon>Eurotiales</taxon>
        <taxon>Aspergillaceae</taxon>
        <taxon>Aspergillus</taxon>
        <taxon>Aspergillus subgen. Fumigati</taxon>
    </lineage>
</organism>
<name>A0A9P3B8B2_9EURO</name>
<dbReference type="Proteomes" id="UP001043456">
    <property type="component" value="Unassembled WGS sequence"/>
</dbReference>
<dbReference type="OrthoDB" id="4393854at2759"/>
<evidence type="ECO:0000313" key="1">
    <source>
        <dbReference type="EMBL" id="GIJ83733.1"/>
    </source>
</evidence>
<proteinExistence type="predicted"/>
<protein>
    <submittedName>
        <fullName evidence="1">Uncharacterized protein</fullName>
    </submittedName>
</protein>
<dbReference type="AlphaFoldDB" id="A0A9P3B8B2"/>
<accession>A0A9P3B8B2</accession>
<dbReference type="RefSeq" id="XP_043154480.1">
    <property type="nucleotide sequence ID" value="XM_043298545.1"/>
</dbReference>
<gene>
    <name evidence="1" type="ORF">Asppvi_002563</name>
</gene>
<dbReference type="EMBL" id="BHVY01000002">
    <property type="protein sequence ID" value="GIJ83733.1"/>
    <property type="molecule type" value="Genomic_DNA"/>
</dbReference>
<sequence>MSHLSASPSLLVSLVLIREPCIKFTGYGNIELFLALEWTRELETAGYKSVGETWVPAPDIDQELHTRRALMERWASADQSIRDGYVLRAQSQPRRMQCPATLLDQHHLHRFICTAPVD</sequence>
<comment type="caution">
    <text evidence="1">The sequence shown here is derived from an EMBL/GenBank/DDBJ whole genome shotgun (WGS) entry which is preliminary data.</text>
</comment>